<evidence type="ECO:0000313" key="4">
    <source>
        <dbReference type="Proteomes" id="UP000006727"/>
    </source>
</evidence>
<dbReference type="Proteomes" id="UP000006727">
    <property type="component" value="Chromosome 3"/>
</dbReference>
<dbReference type="EMBL" id="ABEU02000003">
    <property type="protein sequence ID" value="PNR57573.1"/>
    <property type="molecule type" value="Genomic_DNA"/>
</dbReference>
<name>A0A2K1KUY6_PHYPA</name>
<sequence>MSVDGDELGGMNIQYSELDAADWCFLRGVLAMALSSGVRVCHSTTSMCWFPAEASLAGSPGTSIDHIRSEMQEAECKYFGRLSA</sequence>
<reference evidence="2 4" key="2">
    <citation type="journal article" date="2018" name="Plant J.">
        <title>The Physcomitrella patens chromosome-scale assembly reveals moss genome structure and evolution.</title>
        <authorList>
            <person name="Lang D."/>
            <person name="Ullrich K.K."/>
            <person name="Murat F."/>
            <person name="Fuchs J."/>
            <person name="Jenkins J."/>
            <person name="Haas F.B."/>
            <person name="Piednoel M."/>
            <person name="Gundlach H."/>
            <person name="Van Bel M."/>
            <person name="Meyberg R."/>
            <person name="Vives C."/>
            <person name="Morata J."/>
            <person name="Symeonidi A."/>
            <person name="Hiss M."/>
            <person name="Muchero W."/>
            <person name="Kamisugi Y."/>
            <person name="Saleh O."/>
            <person name="Blanc G."/>
            <person name="Decker E.L."/>
            <person name="van Gessel N."/>
            <person name="Grimwood J."/>
            <person name="Hayes R.D."/>
            <person name="Graham S.W."/>
            <person name="Gunter L.E."/>
            <person name="McDaniel S.F."/>
            <person name="Hoernstein S.N.W."/>
            <person name="Larsson A."/>
            <person name="Li F.W."/>
            <person name="Perroud P.F."/>
            <person name="Phillips J."/>
            <person name="Ranjan P."/>
            <person name="Rokshar D.S."/>
            <person name="Rothfels C.J."/>
            <person name="Schneider L."/>
            <person name="Shu S."/>
            <person name="Stevenson D.W."/>
            <person name="Thummler F."/>
            <person name="Tillich M."/>
            <person name="Villarreal Aguilar J.C."/>
            <person name="Widiez T."/>
            <person name="Wong G.K."/>
            <person name="Wymore A."/>
            <person name="Zhang Y."/>
            <person name="Zimmer A.D."/>
            <person name="Quatrano R.S."/>
            <person name="Mayer K.F.X."/>
            <person name="Goodstein D."/>
            <person name="Casacuberta J.M."/>
            <person name="Vandepoele K."/>
            <person name="Reski R."/>
            <person name="Cuming A.C."/>
            <person name="Tuskan G.A."/>
            <person name="Maumus F."/>
            <person name="Salse J."/>
            <person name="Schmutz J."/>
            <person name="Rensing S.A."/>
        </authorList>
    </citation>
    <scope>NUCLEOTIDE SEQUENCE [LARGE SCALE GENOMIC DNA]</scope>
    <source>
        <strain evidence="3 4">cv. Gransden 2004</strain>
    </source>
</reference>
<dbReference type="Gramene" id="Pp3c3_17500V3.1">
    <property type="protein sequence ID" value="PAC:32941325.CDS.1"/>
    <property type="gene ID" value="Pp3c3_17500"/>
</dbReference>
<dbReference type="AlphaFoldDB" id="A0A2K1KUY6"/>
<dbReference type="EMBL" id="ABEU02000003">
    <property type="protein sequence ID" value="PNR57578.1"/>
    <property type="molecule type" value="Genomic_DNA"/>
</dbReference>
<organism evidence="2">
    <name type="scientific">Physcomitrium patens</name>
    <name type="common">Spreading-leaved earth moss</name>
    <name type="synonym">Physcomitrella patens</name>
    <dbReference type="NCBI Taxonomy" id="3218"/>
    <lineage>
        <taxon>Eukaryota</taxon>
        <taxon>Viridiplantae</taxon>
        <taxon>Streptophyta</taxon>
        <taxon>Embryophyta</taxon>
        <taxon>Bryophyta</taxon>
        <taxon>Bryophytina</taxon>
        <taxon>Bryopsida</taxon>
        <taxon>Funariidae</taxon>
        <taxon>Funariales</taxon>
        <taxon>Funariaceae</taxon>
        <taxon>Physcomitrium</taxon>
    </lineage>
</organism>
<dbReference type="EnsemblPlants" id="Pp3c3_17500V3.1">
    <property type="protein sequence ID" value="PAC:32941325.CDS.1"/>
    <property type="gene ID" value="Pp3c3_17500"/>
</dbReference>
<evidence type="ECO:0000313" key="2">
    <source>
        <dbReference type="EMBL" id="PNR57578.1"/>
    </source>
</evidence>
<dbReference type="EnsemblPlants" id="Pp3c3_17420V3.1">
    <property type="protein sequence ID" value="PAC:32944161.CDS.1"/>
    <property type="gene ID" value="Pp3c3_17420"/>
</dbReference>
<evidence type="ECO:0000313" key="3">
    <source>
        <dbReference type="EnsemblPlants" id="PAC:32941325.CDS.1"/>
    </source>
</evidence>
<reference evidence="2 4" key="1">
    <citation type="journal article" date="2008" name="Science">
        <title>The Physcomitrella genome reveals evolutionary insights into the conquest of land by plants.</title>
        <authorList>
            <person name="Rensing S."/>
            <person name="Lang D."/>
            <person name="Zimmer A."/>
            <person name="Terry A."/>
            <person name="Salamov A."/>
            <person name="Shapiro H."/>
            <person name="Nishiyama T."/>
            <person name="Perroud P.-F."/>
            <person name="Lindquist E."/>
            <person name="Kamisugi Y."/>
            <person name="Tanahashi T."/>
            <person name="Sakakibara K."/>
            <person name="Fujita T."/>
            <person name="Oishi K."/>
            <person name="Shin-I T."/>
            <person name="Kuroki Y."/>
            <person name="Toyoda A."/>
            <person name="Suzuki Y."/>
            <person name="Hashimoto A."/>
            <person name="Yamaguchi K."/>
            <person name="Sugano A."/>
            <person name="Kohara Y."/>
            <person name="Fujiyama A."/>
            <person name="Anterola A."/>
            <person name="Aoki S."/>
            <person name="Ashton N."/>
            <person name="Barbazuk W.B."/>
            <person name="Barker E."/>
            <person name="Bennetzen J."/>
            <person name="Bezanilla M."/>
            <person name="Blankenship R."/>
            <person name="Cho S.H."/>
            <person name="Dutcher S."/>
            <person name="Estelle M."/>
            <person name="Fawcett J.A."/>
            <person name="Gundlach H."/>
            <person name="Hanada K."/>
            <person name="Heyl A."/>
            <person name="Hicks K.A."/>
            <person name="Hugh J."/>
            <person name="Lohr M."/>
            <person name="Mayer K."/>
            <person name="Melkozernov A."/>
            <person name="Murata T."/>
            <person name="Nelson D."/>
            <person name="Pils B."/>
            <person name="Prigge M."/>
            <person name="Reiss B."/>
            <person name="Renner T."/>
            <person name="Rombauts S."/>
            <person name="Rushton P."/>
            <person name="Sanderfoot A."/>
            <person name="Schween G."/>
            <person name="Shiu S.-H."/>
            <person name="Stueber K."/>
            <person name="Theodoulou F.L."/>
            <person name="Tu H."/>
            <person name="Van de Peer Y."/>
            <person name="Verrier P.J."/>
            <person name="Waters E."/>
            <person name="Wood A."/>
            <person name="Yang L."/>
            <person name="Cove D."/>
            <person name="Cuming A."/>
            <person name="Hasebe M."/>
            <person name="Lucas S."/>
            <person name="Mishler D.B."/>
            <person name="Reski R."/>
            <person name="Grigoriev I."/>
            <person name="Quatrano R.S."/>
            <person name="Boore J.L."/>
        </authorList>
    </citation>
    <scope>NUCLEOTIDE SEQUENCE [LARGE SCALE GENOMIC DNA]</scope>
    <source>
        <strain evidence="3 4">cv. Gransden 2004</strain>
    </source>
</reference>
<dbReference type="Gramene" id="Pp3c3_17420V3.1">
    <property type="protein sequence ID" value="PAC:32944161.CDS.1"/>
    <property type="gene ID" value="Pp3c3_17420"/>
</dbReference>
<gene>
    <name evidence="1" type="ORF">PHYPA_004567</name>
    <name evidence="2" type="ORF">PHYPA_004572</name>
</gene>
<keyword evidence="4" id="KW-1185">Reference proteome</keyword>
<reference evidence="3" key="3">
    <citation type="submission" date="2020-12" db="UniProtKB">
        <authorList>
            <consortium name="EnsemblPlants"/>
        </authorList>
    </citation>
    <scope>IDENTIFICATION</scope>
</reference>
<accession>A0A2K1KUY6</accession>
<protein>
    <submittedName>
        <fullName evidence="2 3">Uncharacterized protein</fullName>
    </submittedName>
</protein>
<dbReference type="Gramene" id="Pp3c3_17420V3.2">
    <property type="protein sequence ID" value="PAC:32944162.CDS.1"/>
    <property type="gene ID" value="Pp3c3_17420"/>
</dbReference>
<dbReference type="EnsemblPlants" id="Pp3c3_17420V3.2">
    <property type="protein sequence ID" value="PAC:32944162.CDS.1"/>
    <property type="gene ID" value="Pp3c3_17420"/>
</dbReference>
<dbReference type="InParanoid" id="A0A2K1KUY6"/>
<dbReference type="Gramene" id="Pp3c3_17500V3.2">
    <property type="protein sequence ID" value="PAC:32941326.CDS.1"/>
    <property type="gene ID" value="Pp3c3_17500"/>
</dbReference>
<evidence type="ECO:0000313" key="1">
    <source>
        <dbReference type="EMBL" id="PNR57573.1"/>
    </source>
</evidence>
<proteinExistence type="predicted"/>
<dbReference type="EnsemblPlants" id="Pp3c3_17500V3.2">
    <property type="protein sequence ID" value="PAC:32941326.CDS.1"/>
    <property type="gene ID" value="Pp3c3_17500"/>
</dbReference>